<feature type="compositionally biased region" description="Basic and acidic residues" evidence="1">
    <location>
        <begin position="403"/>
        <end position="446"/>
    </location>
</feature>
<evidence type="ECO:0000313" key="3">
    <source>
        <dbReference type="Proteomes" id="UP000037122"/>
    </source>
</evidence>
<feature type="region of interest" description="Disordered" evidence="1">
    <location>
        <begin position="1"/>
        <end position="209"/>
    </location>
</feature>
<feature type="compositionally biased region" description="Polar residues" evidence="1">
    <location>
        <begin position="27"/>
        <end position="36"/>
    </location>
</feature>
<dbReference type="Pfam" id="PF12757">
    <property type="entry name" value="Eisosome1"/>
    <property type="match status" value="1"/>
</dbReference>
<feature type="region of interest" description="Disordered" evidence="1">
    <location>
        <begin position="403"/>
        <end position="463"/>
    </location>
</feature>
<dbReference type="VEuPathDB" id="FungiDB:QG37_08297"/>
<dbReference type="EMBL" id="LGST01000074">
    <property type="protein sequence ID" value="KND95474.1"/>
    <property type="molecule type" value="Genomic_DNA"/>
</dbReference>
<feature type="compositionally biased region" description="Basic and acidic residues" evidence="1">
    <location>
        <begin position="70"/>
        <end position="116"/>
    </location>
</feature>
<feature type="compositionally biased region" description="Low complexity" evidence="1">
    <location>
        <begin position="658"/>
        <end position="681"/>
    </location>
</feature>
<feature type="compositionally biased region" description="Gly residues" evidence="1">
    <location>
        <begin position="741"/>
        <end position="761"/>
    </location>
</feature>
<dbReference type="AlphaFoldDB" id="A0A0L0NN61"/>
<feature type="region of interest" description="Disordered" evidence="1">
    <location>
        <begin position="499"/>
        <end position="523"/>
    </location>
</feature>
<feature type="compositionally biased region" description="Basic and acidic residues" evidence="1">
    <location>
        <begin position="685"/>
        <end position="702"/>
    </location>
</feature>
<dbReference type="VEuPathDB" id="FungiDB:CJJ07_004816"/>
<dbReference type="VEuPathDB" id="FungiDB:CJI97_003637"/>
<accession>A0A0L0NN61</accession>
<feature type="compositionally biased region" description="Basic and acidic residues" evidence="1">
    <location>
        <begin position="454"/>
        <end position="463"/>
    </location>
</feature>
<dbReference type="InterPro" id="IPR024527">
    <property type="entry name" value="Eisosome1"/>
</dbReference>
<sequence length="912" mass="99897">MSEVESKQTEEYVIGGKPQPSRLKKLTSASSWTSPFRNAGTKKNVYQEFKDQNSVSQVKVPKKFASHPTLEAEQREKEQREKAEAAKLKKEKKEAEEKKKKEAEEKSKAEAEKEAEGEADVGVAKDEEEAEGAEDVVSPAEAAREDTSVVSEAKIEPLSPESVKAAAEPAKNAEKEEPADDATAADEKAKEVEEAQESAEAQHSKVKELYDEDLAKNTLEGDDNIVDEIKENPVEVGVPNGAKYESVELPNQEVLDRLKDKPVLLNKYQQLNADAIGSVAKSLDDPNKIIDLGSGLRLTQAQLLEIASKRVAPVIATINEEVTKSKQEDDINRKKEYDAKVAKHQGKLDKDFSKYQEKVAKLKAGFDADIDSKLANLAAQIEAAHQEAERFEKQTKEEIETAKTEYEEREKNAVDQHEIDKETLIKNHEELTETKKQELEDSKKNQETTANEIEELKKRKADLEEANTELSKKLEELTEKLSERQAVVDDLKEKHTGQLGIISKHEETKGGLQKKIDDSNKELDEKRARHATLAGEVGVLGGILAAHVLKLTDLKADKKDRTNRLAEAKREATKWQQERREMAERTHREHEQKRLEAKEAAETERFQQQLEEERKRLEEEKKKAEEERLRQQEEQRLIDEENERLEAEKKRVEEERSAATAAAVAASAAGGSSAGQATAAGKEATVSRHAEPTENATPKHDLGVNAAIVPQNKDIKTSGEPLPDQSKEAKPKGEDKKKGHGGLLAGGALGAAGGAAAGGALAGSSSGSNGGKSFGVSAPNVGGSAPDTGVSKESRPEAKRSGSTKKRLRTLFGGKKDADENTASESTSKALTGGTSGGAAAGAAAAHQDSKGPLSQGKDSHDVSSNASTEVFSVYEEVSDEEFERNRNNPRYIEVDEDEAQKLLRKNQDLLQ</sequence>
<gene>
    <name evidence="2" type="ORF">QG37_08297</name>
</gene>
<feature type="compositionally biased region" description="Basic and acidic residues" evidence="1">
    <location>
        <begin position="1"/>
        <end position="10"/>
    </location>
</feature>
<dbReference type="VEuPathDB" id="FungiDB:B9J08_003564"/>
<proteinExistence type="predicted"/>
<dbReference type="VEuPathDB" id="FungiDB:CJI96_0002097"/>
<evidence type="ECO:0000313" key="2">
    <source>
        <dbReference type="EMBL" id="KND95474.1"/>
    </source>
</evidence>
<organism evidence="2 3">
    <name type="scientific">Candidozyma auris</name>
    <name type="common">Yeast</name>
    <name type="synonym">Candida auris</name>
    <dbReference type="NCBI Taxonomy" id="498019"/>
    <lineage>
        <taxon>Eukaryota</taxon>
        <taxon>Fungi</taxon>
        <taxon>Dikarya</taxon>
        <taxon>Ascomycota</taxon>
        <taxon>Saccharomycotina</taxon>
        <taxon>Pichiomycetes</taxon>
        <taxon>Metschnikowiaceae</taxon>
        <taxon>Candidozyma</taxon>
    </lineage>
</organism>
<protein>
    <submittedName>
        <fullName evidence="2">Uncharacterized protein</fullName>
    </submittedName>
</protein>
<feature type="compositionally biased region" description="Basic and acidic residues" evidence="1">
    <location>
        <begin position="790"/>
        <end position="800"/>
    </location>
</feature>
<comment type="caution">
    <text evidence="2">The sequence shown here is derived from an EMBL/GenBank/DDBJ whole genome shotgun (WGS) entry which is preliminary data.</text>
</comment>
<reference evidence="3" key="1">
    <citation type="journal article" date="2015" name="BMC Genomics">
        <title>Draft genome of a commonly misdiagnosed multidrug resistant pathogen Candida auris.</title>
        <authorList>
            <person name="Chatterjee S."/>
            <person name="Alampalli S.V."/>
            <person name="Nageshan R.K."/>
            <person name="Chettiar S.T."/>
            <person name="Joshi S."/>
            <person name="Tatu U.S."/>
        </authorList>
    </citation>
    <scope>NUCLEOTIDE SEQUENCE [LARGE SCALE GENOMIC DNA]</scope>
    <source>
        <strain evidence="3">6684</strain>
    </source>
</reference>
<feature type="compositionally biased region" description="Basic and acidic residues" evidence="1">
    <location>
        <begin position="725"/>
        <end position="737"/>
    </location>
</feature>
<name>A0A0L0NN61_CANAR</name>
<feature type="compositionally biased region" description="Basic and acidic residues" evidence="1">
    <location>
        <begin position="200"/>
        <end position="209"/>
    </location>
</feature>
<feature type="region of interest" description="Disordered" evidence="1">
    <location>
        <begin position="553"/>
        <end position="894"/>
    </location>
</feature>
<dbReference type="Proteomes" id="UP000037122">
    <property type="component" value="Unassembled WGS sequence"/>
</dbReference>
<feature type="compositionally biased region" description="Basic and acidic residues" evidence="1">
    <location>
        <begin position="553"/>
        <end position="657"/>
    </location>
</feature>
<dbReference type="VEuPathDB" id="FungiDB:CJJ09_000544"/>
<feature type="compositionally biased region" description="Basic and acidic residues" evidence="1">
    <location>
        <begin position="503"/>
        <end position="523"/>
    </location>
</feature>
<evidence type="ECO:0000256" key="1">
    <source>
        <dbReference type="SAM" id="MobiDB-lite"/>
    </source>
</evidence>